<evidence type="ECO:0000313" key="3">
    <source>
        <dbReference type="Proteomes" id="UP000663419"/>
    </source>
</evidence>
<dbReference type="AlphaFoldDB" id="A0A8A1LU53"/>
<organism evidence="2 3">
    <name type="scientific">Ajellomyces capsulatus (strain H88)</name>
    <name type="common">Darling's disease fungus</name>
    <name type="synonym">Histoplasma capsulatum</name>
    <dbReference type="NCBI Taxonomy" id="544711"/>
    <lineage>
        <taxon>Eukaryota</taxon>
        <taxon>Fungi</taxon>
        <taxon>Dikarya</taxon>
        <taxon>Ascomycota</taxon>
        <taxon>Pezizomycotina</taxon>
        <taxon>Eurotiomycetes</taxon>
        <taxon>Eurotiomycetidae</taxon>
        <taxon>Onygenales</taxon>
        <taxon>Ajellomycetaceae</taxon>
        <taxon>Histoplasma</taxon>
    </lineage>
</organism>
<gene>
    <name evidence="2" type="ORF">I7I53_03985</name>
</gene>
<accession>A0A8A1LU53</accession>
<dbReference type="Proteomes" id="UP000663419">
    <property type="component" value="Chromosome 4"/>
</dbReference>
<name>A0A8A1LU53_AJEC8</name>
<evidence type="ECO:0000313" key="2">
    <source>
        <dbReference type="EMBL" id="QSS55954.1"/>
    </source>
</evidence>
<protein>
    <submittedName>
        <fullName evidence="2">Uncharacterized protein</fullName>
    </submittedName>
</protein>
<dbReference type="EMBL" id="CP069105">
    <property type="protein sequence ID" value="QSS55954.1"/>
    <property type="molecule type" value="Genomic_DNA"/>
</dbReference>
<keyword evidence="1" id="KW-1133">Transmembrane helix</keyword>
<reference evidence="2" key="1">
    <citation type="submission" date="2021-01" db="EMBL/GenBank/DDBJ databases">
        <title>Chromosome-level genome assembly of a human fungal pathogen reveals clustering of transcriptionally co-regulated genes.</title>
        <authorList>
            <person name="Voorhies M."/>
            <person name="Cohen S."/>
            <person name="Shea T.P."/>
            <person name="Petrus S."/>
            <person name="Munoz J.F."/>
            <person name="Poplawski S."/>
            <person name="Goldman W.E."/>
            <person name="Michael T."/>
            <person name="Cuomo C.A."/>
            <person name="Sil A."/>
            <person name="Beyhan S."/>
        </authorList>
    </citation>
    <scope>NUCLEOTIDE SEQUENCE</scope>
    <source>
        <strain evidence="2">H88</strain>
    </source>
</reference>
<dbReference type="VEuPathDB" id="FungiDB:I7I53_03985"/>
<keyword evidence="1" id="KW-0812">Transmembrane</keyword>
<evidence type="ECO:0000256" key="1">
    <source>
        <dbReference type="SAM" id="Phobius"/>
    </source>
</evidence>
<proteinExistence type="predicted"/>
<feature type="transmembrane region" description="Helical" evidence="1">
    <location>
        <begin position="102"/>
        <end position="130"/>
    </location>
</feature>
<keyword evidence="1" id="KW-0472">Membrane</keyword>
<sequence>MAERGNAKRPRDSGLRMDRVSEACAVHGHGLYINPLRFGSVKDSLRKIVQSSLGVDIWPLVDFVIIASAQTDQHRTNTRSMAFQYLYPLFLFLLPRSREYQIIIFPPGLFSISLLWRSIAMYFCLAYGLWDILLSTNLESSNR</sequence>